<organism evidence="1 2">
    <name type="scientific">Romanomermis culicivorax</name>
    <name type="common">Nematode worm</name>
    <dbReference type="NCBI Taxonomy" id="13658"/>
    <lineage>
        <taxon>Eukaryota</taxon>
        <taxon>Metazoa</taxon>
        <taxon>Ecdysozoa</taxon>
        <taxon>Nematoda</taxon>
        <taxon>Enoplea</taxon>
        <taxon>Dorylaimia</taxon>
        <taxon>Mermithida</taxon>
        <taxon>Mermithoidea</taxon>
        <taxon>Mermithidae</taxon>
        <taxon>Romanomermis</taxon>
    </lineage>
</organism>
<keyword evidence="1" id="KW-1185">Reference proteome</keyword>
<evidence type="ECO:0000313" key="2">
    <source>
        <dbReference type="WBParaSite" id="nRc.2.0.1.t38376-RA"/>
    </source>
</evidence>
<name>A0A915KIZ0_ROMCU</name>
<dbReference type="Proteomes" id="UP000887565">
    <property type="component" value="Unplaced"/>
</dbReference>
<dbReference type="AlphaFoldDB" id="A0A915KIZ0"/>
<sequence length="100" mass="10261">MFHELGGTPFASQAGAVDWTDVEAVNGNDVVVATVVAGANVRAIGGSDMVRRGNDAIDEVACSMSMRGASSNGTLKTSFGGFFKASKHFCTSASRCNGLI</sequence>
<dbReference type="WBParaSite" id="nRc.2.0.1.t38376-RA">
    <property type="protein sequence ID" value="nRc.2.0.1.t38376-RA"/>
    <property type="gene ID" value="nRc.2.0.1.g38376"/>
</dbReference>
<evidence type="ECO:0000313" key="1">
    <source>
        <dbReference type="Proteomes" id="UP000887565"/>
    </source>
</evidence>
<proteinExistence type="predicted"/>
<protein>
    <submittedName>
        <fullName evidence="2">Uncharacterized protein</fullName>
    </submittedName>
</protein>
<accession>A0A915KIZ0</accession>
<reference evidence="2" key="1">
    <citation type="submission" date="2022-11" db="UniProtKB">
        <authorList>
            <consortium name="WormBaseParasite"/>
        </authorList>
    </citation>
    <scope>IDENTIFICATION</scope>
</reference>